<reference evidence="2" key="1">
    <citation type="journal article" date="2021" name="Proc. Natl. Acad. Sci. U.S.A.">
        <title>Global biogeography of chemosynthetic symbionts reveals both localized and globally distributed symbiont groups. .</title>
        <authorList>
            <person name="Osvatic J.T."/>
            <person name="Wilkins L.G.E."/>
            <person name="Leibrecht L."/>
            <person name="Leray M."/>
            <person name="Zauner S."/>
            <person name="Polzin J."/>
            <person name="Camacho Y."/>
            <person name="Gros O."/>
            <person name="van Gils J.A."/>
            <person name="Eisen J.A."/>
            <person name="Petersen J.M."/>
            <person name="Yuen B."/>
        </authorList>
    </citation>
    <scope>NUCLEOTIDE SEQUENCE</scope>
    <source>
        <strain evidence="2">MAGclacostrist064TRANS</strain>
    </source>
</reference>
<dbReference type="AlphaFoldDB" id="A0A9E4N4T2"/>
<gene>
    <name evidence="2" type="ORF">JAZ07_13310</name>
</gene>
<keyword evidence="1" id="KW-1133">Transmembrane helix</keyword>
<protein>
    <submittedName>
        <fullName evidence="2">Uncharacterized protein</fullName>
    </submittedName>
</protein>
<evidence type="ECO:0000313" key="2">
    <source>
        <dbReference type="EMBL" id="MCG7947317.1"/>
    </source>
</evidence>
<dbReference type="EMBL" id="JAEPCM010000463">
    <property type="protein sequence ID" value="MCG7947317.1"/>
    <property type="molecule type" value="Genomic_DNA"/>
</dbReference>
<evidence type="ECO:0000313" key="3">
    <source>
        <dbReference type="Proteomes" id="UP000886667"/>
    </source>
</evidence>
<keyword evidence="1" id="KW-0812">Transmembrane</keyword>
<feature type="transmembrane region" description="Helical" evidence="1">
    <location>
        <begin position="21"/>
        <end position="41"/>
    </location>
</feature>
<comment type="caution">
    <text evidence="2">The sequence shown here is derived from an EMBL/GenBank/DDBJ whole genome shotgun (WGS) entry which is preliminary data.</text>
</comment>
<organism evidence="2 3">
    <name type="scientific">Candidatus Thiodiazotropha taylori</name>
    <dbReference type="NCBI Taxonomy" id="2792791"/>
    <lineage>
        <taxon>Bacteria</taxon>
        <taxon>Pseudomonadati</taxon>
        <taxon>Pseudomonadota</taxon>
        <taxon>Gammaproteobacteria</taxon>
        <taxon>Chromatiales</taxon>
        <taxon>Sedimenticolaceae</taxon>
        <taxon>Candidatus Thiodiazotropha</taxon>
    </lineage>
</organism>
<keyword evidence="1" id="KW-0472">Membrane</keyword>
<dbReference type="Proteomes" id="UP000886667">
    <property type="component" value="Unassembled WGS sequence"/>
</dbReference>
<evidence type="ECO:0000256" key="1">
    <source>
        <dbReference type="SAM" id="Phobius"/>
    </source>
</evidence>
<accession>A0A9E4N4T2</accession>
<sequence>MNERIDELEKYYSPIANCDGWAKGLFFVSAILSIVIPYPSLFPYPLLEAGVKIAFVLSVIIHSVLVHFNGLYLIPRAESLRRRQLLSDAFGVPLTSEKTQLYYNNEISPSVLKLGGNVLENSFFAKNVCGEMAANERIKILIYSVLWLMAILNRSTDLSLLLTLTQVLFSSEVIIYWLKIEVLRSRNETTYDRLYSLFLNKRVSEDQNMTAGILDSFAFYEASKASASIKQSTKIFNRLNPGLTKQWEKIRVQLQL</sequence>
<proteinExistence type="predicted"/>
<feature type="transmembrane region" description="Helical" evidence="1">
    <location>
        <begin position="53"/>
        <end position="74"/>
    </location>
</feature>
<name>A0A9E4N4T2_9GAMM</name>